<dbReference type="GO" id="GO:0016787">
    <property type="term" value="F:hydrolase activity"/>
    <property type="evidence" value="ECO:0007669"/>
    <property type="project" value="UniProtKB-KW"/>
</dbReference>
<dbReference type="InterPro" id="IPR029058">
    <property type="entry name" value="AB_hydrolase_fold"/>
</dbReference>
<feature type="domain" description="Serine aminopeptidase S33" evidence="1">
    <location>
        <begin position="42"/>
        <end position="294"/>
    </location>
</feature>
<reference evidence="3" key="1">
    <citation type="journal article" date="2019" name="Int. J. Syst. Evol. Microbiol.">
        <title>The Global Catalogue of Microorganisms (GCM) 10K type strain sequencing project: providing services to taxonomists for standard genome sequencing and annotation.</title>
        <authorList>
            <consortium name="The Broad Institute Genomics Platform"/>
            <consortium name="The Broad Institute Genome Sequencing Center for Infectious Disease"/>
            <person name="Wu L."/>
            <person name="Ma J."/>
        </authorList>
    </citation>
    <scope>NUCLEOTIDE SEQUENCE [LARGE SCALE GENOMIC DNA]</scope>
    <source>
        <strain evidence="3">CECT 8482</strain>
    </source>
</reference>
<dbReference type="InterPro" id="IPR051044">
    <property type="entry name" value="MAG_DAG_Lipase"/>
</dbReference>
<gene>
    <name evidence="2" type="ORF">QWZ10_04520</name>
</gene>
<evidence type="ECO:0000259" key="1">
    <source>
        <dbReference type="Pfam" id="PF12146"/>
    </source>
</evidence>
<dbReference type="Proteomes" id="UP001243846">
    <property type="component" value="Unassembled WGS sequence"/>
</dbReference>
<name>A0ABT8D3Q6_9RHOB</name>
<dbReference type="InterPro" id="IPR022742">
    <property type="entry name" value="Hydrolase_4"/>
</dbReference>
<organism evidence="2 3">
    <name type="scientific">Paracoccus cavernae</name>
    <dbReference type="NCBI Taxonomy" id="1571207"/>
    <lineage>
        <taxon>Bacteria</taxon>
        <taxon>Pseudomonadati</taxon>
        <taxon>Pseudomonadota</taxon>
        <taxon>Alphaproteobacteria</taxon>
        <taxon>Rhodobacterales</taxon>
        <taxon>Paracoccaceae</taxon>
        <taxon>Paracoccus</taxon>
    </lineage>
</organism>
<sequence length="313" mass="34629">MAPAPFSTLPGDQLPRARAFWLRAEDGIRLRAAHWPAATEQLGTVLLFQGRAEYLEKYNGVAQALNEAGYDVLSLDWRGQGLSDRLIDNPHLSHIADFADYQRDVLELVVAAGELSLPRPWHLLAHSMGGAIGYASLLDELPVVSAVFSSPMWGINTTPYPLWSIRGWAKLGRRIGGGSRHCPGSGGDQPMVLHHSFAENNLTGDGLRWGRLVAETDNWPELTLGGVTFDWLDAAIRECDRIRTMPLPAQPCLIAMSPKDKVVSPRAIRARASGWHDGELLEIDGARHEPLIERAPLRRHFLNALIRHFRSVG</sequence>
<dbReference type="SUPFAM" id="SSF53474">
    <property type="entry name" value="alpha/beta-Hydrolases"/>
    <property type="match status" value="1"/>
</dbReference>
<dbReference type="Pfam" id="PF12146">
    <property type="entry name" value="Hydrolase_4"/>
    <property type="match status" value="1"/>
</dbReference>
<keyword evidence="2" id="KW-0378">Hydrolase</keyword>
<comment type="caution">
    <text evidence="2">The sequence shown here is derived from an EMBL/GenBank/DDBJ whole genome shotgun (WGS) entry which is preliminary data.</text>
</comment>
<evidence type="ECO:0000313" key="3">
    <source>
        <dbReference type="Proteomes" id="UP001243846"/>
    </source>
</evidence>
<evidence type="ECO:0000313" key="2">
    <source>
        <dbReference type="EMBL" id="MDN3711287.1"/>
    </source>
</evidence>
<proteinExistence type="predicted"/>
<dbReference type="RefSeq" id="WP_377684590.1">
    <property type="nucleotide sequence ID" value="NZ_JBHMDZ010000005.1"/>
</dbReference>
<dbReference type="PANTHER" id="PTHR11614">
    <property type="entry name" value="PHOSPHOLIPASE-RELATED"/>
    <property type="match status" value="1"/>
</dbReference>
<accession>A0ABT8D3Q6</accession>
<protein>
    <submittedName>
        <fullName evidence="2">Alpha/beta hydrolase</fullName>
    </submittedName>
</protein>
<dbReference type="EMBL" id="JAUFRC010000001">
    <property type="protein sequence ID" value="MDN3711287.1"/>
    <property type="molecule type" value="Genomic_DNA"/>
</dbReference>
<keyword evidence="3" id="KW-1185">Reference proteome</keyword>
<dbReference type="Gene3D" id="3.40.50.1820">
    <property type="entry name" value="alpha/beta hydrolase"/>
    <property type="match status" value="1"/>
</dbReference>